<keyword evidence="2" id="KW-1185">Reference proteome</keyword>
<gene>
    <name evidence="1" type="ORF">SAMN04488134_101602</name>
</gene>
<dbReference type="Proteomes" id="UP000199300">
    <property type="component" value="Unassembled WGS sequence"/>
</dbReference>
<dbReference type="InterPro" id="IPR015064">
    <property type="entry name" value="Sda"/>
</dbReference>
<name>A0A1H8IFF7_9BACI</name>
<evidence type="ECO:0000313" key="2">
    <source>
        <dbReference type="Proteomes" id="UP000199300"/>
    </source>
</evidence>
<sequence length="44" mass="5195">MNLLTDDLLVEAYLSAIDHHLDQRFIKLLWSEISTRQLNVNKIN</sequence>
<dbReference type="InterPro" id="IPR036916">
    <property type="entry name" value="Sda_sf"/>
</dbReference>
<dbReference type="Gene3D" id="1.10.287.1100">
    <property type="entry name" value="Sporulation inhibitor A"/>
    <property type="match status" value="1"/>
</dbReference>
<dbReference type="Pfam" id="PF08970">
    <property type="entry name" value="Sda"/>
    <property type="match status" value="1"/>
</dbReference>
<protein>
    <submittedName>
        <fullName evidence="1">Sporulation inhibitor A</fullName>
    </submittedName>
</protein>
<dbReference type="EMBL" id="FODJ01000001">
    <property type="protein sequence ID" value="SEN67081.1"/>
    <property type="molecule type" value="Genomic_DNA"/>
</dbReference>
<accession>A0A1H8IFF7</accession>
<proteinExistence type="predicted"/>
<reference evidence="1 2" key="1">
    <citation type="submission" date="2016-10" db="EMBL/GenBank/DDBJ databases">
        <authorList>
            <person name="de Groot N.N."/>
        </authorList>
    </citation>
    <scope>NUCLEOTIDE SEQUENCE [LARGE SCALE GENOMIC DNA]</scope>
    <source>
        <strain evidence="1 2">CGMCC 1.10434</strain>
    </source>
</reference>
<dbReference type="RefSeq" id="WP_143063878.1">
    <property type="nucleotide sequence ID" value="NZ_FODJ01000001.1"/>
</dbReference>
<organism evidence="1 2">
    <name type="scientific">Amphibacillus marinus</name>
    <dbReference type="NCBI Taxonomy" id="872970"/>
    <lineage>
        <taxon>Bacteria</taxon>
        <taxon>Bacillati</taxon>
        <taxon>Bacillota</taxon>
        <taxon>Bacilli</taxon>
        <taxon>Bacillales</taxon>
        <taxon>Bacillaceae</taxon>
        <taxon>Amphibacillus</taxon>
    </lineage>
</organism>
<dbReference type="AlphaFoldDB" id="A0A1H8IFF7"/>
<evidence type="ECO:0000313" key="1">
    <source>
        <dbReference type="EMBL" id="SEN67081.1"/>
    </source>
</evidence>
<dbReference type="SUPFAM" id="SSF100985">
    <property type="entry name" value="Sporulation inhibitor Sda"/>
    <property type="match status" value="1"/>
</dbReference>
<dbReference type="OrthoDB" id="2933732at2"/>